<dbReference type="Pfam" id="PF03180">
    <property type="entry name" value="Lipoprotein_9"/>
    <property type="match status" value="1"/>
</dbReference>
<organism evidence="8 9">
    <name type="scientific">Pseudoroseomonas cervicalis ATCC 49957</name>
    <dbReference type="NCBI Taxonomy" id="525371"/>
    <lineage>
        <taxon>Bacteria</taxon>
        <taxon>Pseudomonadati</taxon>
        <taxon>Pseudomonadota</taxon>
        <taxon>Alphaproteobacteria</taxon>
        <taxon>Acetobacterales</taxon>
        <taxon>Roseomonadaceae</taxon>
        <taxon>Roseomonas</taxon>
    </lineage>
</organism>
<proteinExistence type="inferred from homology"/>
<evidence type="ECO:0000256" key="7">
    <source>
        <dbReference type="SAM" id="SignalP"/>
    </source>
</evidence>
<dbReference type="Proteomes" id="UP000005324">
    <property type="component" value="Unassembled WGS sequence"/>
</dbReference>
<protein>
    <submittedName>
        <fullName evidence="8">NLPA lipoprotein</fullName>
    </submittedName>
</protein>
<dbReference type="SUPFAM" id="SSF53850">
    <property type="entry name" value="Periplasmic binding protein-like II"/>
    <property type="match status" value="1"/>
</dbReference>
<keyword evidence="9" id="KW-1185">Reference proteome</keyword>
<dbReference type="AlphaFoldDB" id="D5RQN8"/>
<name>D5RQN8_9PROT</name>
<evidence type="ECO:0000256" key="5">
    <source>
        <dbReference type="ARBA" id="ARBA00023139"/>
    </source>
</evidence>
<dbReference type="GO" id="GO:0016020">
    <property type="term" value="C:membrane"/>
    <property type="evidence" value="ECO:0007669"/>
    <property type="project" value="UniProtKB-SubCell"/>
</dbReference>
<dbReference type="InterPro" id="IPR004872">
    <property type="entry name" value="Lipoprotein_NlpA"/>
</dbReference>
<evidence type="ECO:0000313" key="9">
    <source>
        <dbReference type="Proteomes" id="UP000005324"/>
    </source>
</evidence>
<evidence type="ECO:0000256" key="2">
    <source>
        <dbReference type="ARBA" id="ARBA00008973"/>
    </source>
</evidence>
<dbReference type="EMBL" id="ADVL01000675">
    <property type="protein sequence ID" value="EFH10385.1"/>
    <property type="molecule type" value="Genomic_DNA"/>
</dbReference>
<dbReference type="PANTHER" id="PTHR30429">
    <property type="entry name" value="D-METHIONINE-BINDING LIPOPROTEIN METQ"/>
    <property type="match status" value="1"/>
</dbReference>
<comment type="similarity">
    <text evidence="2">Belongs to the NlpA lipoprotein family.</text>
</comment>
<dbReference type="Gene3D" id="3.40.190.10">
    <property type="entry name" value="Periplasmic binding protein-like II"/>
    <property type="match status" value="2"/>
</dbReference>
<evidence type="ECO:0000256" key="3">
    <source>
        <dbReference type="ARBA" id="ARBA00022729"/>
    </source>
</evidence>
<feature type="chain" id="PRO_5003076083" evidence="7">
    <location>
        <begin position="25"/>
        <end position="274"/>
    </location>
</feature>
<gene>
    <name evidence="8" type="primary">metQ2</name>
    <name evidence="8" type="ORF">HMPREF0731_3400</name>
</gene>
<evidence type="ECO:0000313" key="8">
    <source>
        <dbReference type="EMBL" id="EFH10385.1"/>
    </source>
</evidence>
<dbReference type="PIRSF" id="PIRSF002854">
    <property type="entry name" value="MetQ"/>
    <property type="match status" value="1"/>
</dbReference>
<feature type="signal peptide" evidence="7">
    <location>
        <begin position="1"/>
        <end position="24"/>
    </location>
</feature>
<keyword evidence="4" id="KW-0472">Membrane</keyword>
<evidence type="ECO:0000256" key="6">
    <source>
        <dbReference type="ARBA" id="ARBA00023288"/>
    </source>
</evidence>
<keyword evidence="3 7" id="KW-0732">Signal</keyword>
<dbReference type="OrthoDB" id="9812878at2"/>
<sequence length="274" mass="29266">MLNRRSLILAGGALLLPALLPRHARSQGAAEFGSAARPLRVGVTAGVHEQVLEVVRDVLKRDNFAIDIRTFADFIQPNVALASGDIDINTYQHLPFLEAQKQQRGYDFVPVGKTVLTVMGVFSRRHRAIADIPSGARVAIPNDPTNGGRALLLLAKAGLIELRSGADYRATVADITGNPKRIRIVELEAASIARSLDDVDAAAITGNYAVPAGLNPLKEGLAIEGTDSVYTVLVVARRGDENKPWAQKLARAYADPAVKEFCEKTFGGAVIVGA</sequence>
<keyword evidence="5" id="KW-0564">Palmitate</keyword>
<reference evidence="8 9" key="1">
    <citation type="submission" date="2010-04" db="EMBL/GenBank/DDBJ databases">
        <authorList>
            <person name="Qin X."/>
            <person name="Bachman B."/>
            <person name="Battles P."/>
            <person name="Bell A."/>
            <person name="Bess C."/>
            <person name="Bickham C."/>
            <person name="Chaboub L."/>
            <person name="Chen D."/>
            <person name="Coyle M."/>
            <person name="Deiros D.R."/>
            <person name="Dinh H."/>
            <person name="Forbes L."/>
            <person name="Fowler G."/>
            <person name="Francisco L."/>
            <person name="Fu Q."/>
            <person name="Gubbala S."/>
            <person name="Hale W."/>
            <person name="Han Y."/>
            <person name="Hemphill L."/>
            <person name="Highlander S.K."/>
            <person name="Hirani K."/>
            <person name="Hogues M."/>
            <person name="Jackson L."/>
            <person name="Jakkamsetti A."/>
            <person name="Javaid M."/>
            <person name="Jiang H."/>
            <person name="Korchina V."/>
            <person name="Kovar C."/>
            <person name="Lara F."/>
            <person name="Lee S."/>
            <person name="Mata R."/>
            <person name="Mathew T."/>
            <person name="Moen C."/>
            <person name="Morales K."/>
            <person name="Munidasa M."/>
            <person name="Nazareth L."/>
            <person name="Ngo R."/>
            <person name="Nguyen L."/>
            <person name="Okwuonu G."/>
            <person name="Ongeri F."/>
            <person name="Patil S."/>
            <person name="Petrosino J."/>
            <person name="Pham C."/>
            <person name="Pham P."/>
            <person name="Pu L.-L."/>
            <person name="Puazo M."/>
            <person name="Raj R."/>
            <person name="Reid J."/>
            <person name="Rouhana J."/>
            <person name="Saada N."/>
            <person name="Shang Y."/>
            <person name="Simmons D."/>
            <person name="Thornton R."/>
            <person name="Warren J."/>
            <person name="Weissenberger G."/>
            <person name="Zhang J."/>
            <person name="Zhang L."/>
            <person name="Zhou C."/>
            <person name="Zhu D."/>
            <person name="Muzny D."/>
            <person name="Worley K."/>
            <person name="Gibbs R."/>
        </authorList>
    </citation>
    <scope>NUCLEOTIDE SEQUENCE [LARGE SCALE GENOMIC DNA]</scope>
    <source>
        <strain evidence="8 9">ATCC 49957</strain>
    </source>
</reference>
<dbReference type="RefSeq" id="WP_007002430.1">
    <property type="nucleotide sequence ID" value="NZ_GG770777.1"/>
</dbReference>
<accession>D5RQN8</accession>
<keyword evidence="6 8" id="KW-0449">Lipoprotein</keyword>
<evidence type="ECO:0000256" key="1">
    <source>
        <dbReference type="ARBA" id="ARBA00004635"/>
    </source>
</evidence>
<feature type="non-terminal residue" evidence="8">
    <location>
        <position position="274"/>
    </location>
</feature>
<comment type="caution">
    <text evidence="8">The sequence shown here is derived from an EMBL/GenBank/DDBJ whole genome shotgun (WGS) entry which is preliminary data.</text>
</comment>
<dbReference type="PANTHER" id="PTHR30429:SF1">
    <property type="entry name" value="D-METHIONINE-BINDING LIPOPROTEIN METQ-RELATED"/>
    <property type="match status" value="1"/>
</dbReference>
<dbReference type="HOGENOM" id="CLU_067080_0_0_5"/>
<comment type="subcellular location">
    <subcellularLocation>
        <location evidence="1">Membrane</location>
        <topology evidence="1">Lipid-anchor</topology>
    </subcellularLocation>
</comment>
<evidence type="ECO:0000256" key="4">
    <source>
        <dbReference type="ARBA" id="ARBA00023136"/>
    </source>
</evidence>